<dbReference type="GO" id="GO:0006338">
    <property type="term" value="P:chromatin remodeling"/>
    <property type="evidence" value="ECO:0007669"/>
    <property type="project" value="UniProtKB-ARBA"/>
</dbReference>
<dbReference type="Gene3D" id="2.40.50.40">
    <property type="match status" value="1"/>
</dbReference>
<proteinExistence type="predicted"/>
<dbReference type="PROSITE" id="PS50013">
    <property type="entry name" value="CHROMO_2"/>
    <property type="match status" value="1"/>
</dbReference>
<organism evidence="6 7">
    <name type="scientific">Hirsutella rhossiliensis</name>
    <dbReference type="NCBI Taxonomy" id="111463"/>
    <lineage>
        <taxon>Eukaryota</taxon>
        <taxon>Fungi</taxon>
        <taxon>Dikarya</taxon>
        <taxon>Ascomycota</taxon>
        <taxon>Pezizomycotina</taxon>
        <taxon>Sordariomycetes</taxon>
        <taxon>Hypocreomycetidae</taxon>
        <taxon>Hypocreales</taxon>
        <taxon>Ophiocordycipitaceae</taxon>
        <taxon>Hirsutella</taxon>
    </lineage>
</organism>
<evidence type="ECO:0000256" key="3">
    <source>
        <dbReference type="ARBA" id="ARBA00023242"/>
    </source>
</evidence>
<feature type="region of interest" description="Disordered" evidence="4">
    <location>
        <begin position="55"/>
        <end position="88"/>
    </location>
</feature>
<protein>
    <submittedName>
        <fullName evidence="6">Chromo (CHRromatin organization MOdifier) domain-containing protein</fullName>
    </submittedName>
</protein>
<dbReference type="GO" id="GO:0005634">
    <property type="term" value="C:nucleus"/>
    <property type="evidence" value="ECO:0007669"/>
    <property type="project" value="UniProtKB-SubCell"/>
</dbReference>
<dbReference type="InterPro" id="IPR000953">
    <property type="entry name" value="Chromo/chromo_shadow_dom"/>
</dbReference>
<dbReference type="InterPro" id="IPR023780">
    <property type="entry name" value="Chromo_domain"/>
</dbReference>
<dbReference type="SMART" id="SM00298">
    <property type="entry name" value="CHROMO"/>
    <property type="match status" value="1"/>
</dbReference>
<feature type="domain" description="Chromo" evidence="5">
    <location>
        <begin position="7"/>
        <end position="67"/>
    </location>
</feature>
<dbReference type="AlphaFoldDB" id="A0A9P8N3R6"/>
<dbReference type="InterPro" id="IPR051219">
    <property type="entry name" value="Heterochromatin_chromo-domain"/>
</dbReference>
<evidence type="ECO:0000313" key="7">
    <source>
        <dbReference type="Proteomes" id="UP000824596"/>
    </source>
</evidence>
<dbReference type="CDD" id="cd00024">
    <property type="entry name" value="CD_CSD"/>
    <property type="match status" value="1"/>
</dbReference>
<dbReference type="GeneID" id="68350833"/>
<evidence type="ECO:0000259" key="5">
    <source>
        <dbReference type="PROSITE" id="PS50013"/>
    </source>
</evidence>
<dbReference type="EMBL" id="JAIZPD010000002">
    <property type="protein sequence ID" value="KAH0966295.1"/>
    <property type="molecule type" value="Genomic_DNA"/>
</dbReference>
<dbReference type="OrthoDB" id="5071305at2759"/>
<feature type="compositionally biased region" description="Polar residues" evidence="4">
    <location>
        <begin position="68"/>
        <end position="79"/>
    </location>
</feature>
<dbReference type="SUPFAM" id="SSF54160">
    <property type="entry name" value="Chromo domain-like"/>
    <property type="match status" value="1"/>
</dbReference>
<evidence type="ECO:0000313" key="6">
    <source>
        <dbReference type="EMBL" id="KAH0966295.1"/>
    </source>
</evidence>
<evidence type="ECO:0000256" key="4">
    <source>
        <dbReference type="SAM" id="MobiDB-lite"/>
    </source>
</evidence>
<keyword evidence="3" id="KW-0539">Nucleus</keyword>
<comment type="subunit">
    <text evidence="2">Component of the NuA4 histone acetyltransferase complex.</text>
</comment>
<comment type="caution">
    <text evidence="6">The sequence shown here is derived from an EMBL/GenBank/DDBJ whole genome shotgun (WGS) entry which is preliminary data.</text>
</comment>
<evidence type="ECO:0000256" key="2">
    <source>
        <dbReference type="ARBA" id="ARBA00011353"/>
    </source>
</evidence>
<dbReference type="PANTHER" id="PTHR22812">
    <property type="entry name" value="CHROMOBOX PROTEIN"/>
    <property type="match status" value="1"/>
</dbReference>
<dbReference type="Proteomes" id="UP000824596">
    <property type="component" value="Unassembled WGS sequence"/>
</dbReference>
<keyword evidence="7" id="KW-1185">Reference proteome</keyword>
<sequence length="88" mass="10388">MQGEKLWAIEAILDSKRTKQKGFQYHILWRGFDLEQATWEPLQNVVNAHIAIRDFEKHSKNKPRPTKQEVQNARLQAQQDVEESEAME</sequence>
<accession>A0A9P8N3R6</accession>
<gene>
    <name evidence="6" type="ORF">HRG_01704</name>
</gene>
<name>A0A9P8N3R6_9HYPO</name>
<comment type="subcellular location">
    <subcellularLocation>
        <location evidence="1">Nucleus</location>
    </subcellularLocation>
</comment>
<reference evidence="6" key="1">
    <citation type="submission" date="2021-09" db="EMBL/GenBank/DDBJ databases">
        <title>A high-quality genome of the endoparasitic fungus Hirsutella rhossiliensis with a comparison of Hirsutella genomes reveals transposable elements contributing to genome size variation.</title>
        <authorList>
            <person name="Lin R."/>
            <person name="Jiao Y."/>
            <person name="Sun X."/>
            <person name="Ling J."/>
            <person name="Xie B."/>
            <person name="Cheng X."/>
        </authorList>
    </citation>
    <scope>NUCLEOTIDE SEQUENCE</scope>
    <source>
        <strain evidence="6">HR02</strain>
    </source>
</reference>
<dbReference type="RefSeq" id="XP_044723808.1">
    <property type="nucleotide sequence ID" value="XM_044860175.1"/>
</dbReference>
<evidence type="ECO:0000256" key="1">
    <source>
        <dbReference type="ARBA" id="ARBA00004123"/>
    </source>
</evidence>
<dbReference type="Pfam" id="PF00385">
    <property type="entry name" value="Chromo"/>
    <property type="match status" value="1"/>
</dbReference>
<dbReference type="InterPro" id="IPR016197">
    <property type="entry name" value="Chromo-like_dom_sf"/>
</dbReference>